<evidence type="ECO:0000256" key="1">
    <source>
        <dbReference type="ARBA" id="ARBA00022729"/>
    </source>
</evidence>
<feature type="compositionally biased region" description="Polar residues" evidence="4">
    <location>
        <begin position="160"/>
        <end position="194"/>
    </location>
</feature>
<evidence type="ECO:0000259" key="7">
    <source>
        <dbReference type="PROSITE" id="PS51782"/>
    </source>
</evidence>
<evidence type="ECO:0000256" key="3">
    <source>
        <dbReference type="ARBA" id="ARBA00023316"/>
    </source>
</evidence>
<feature type="signal peptide" evidence="5">
    <location>
        <begin position="1"/>
        <end position="30"/>
    </location>
</feature>
<keyword evidence="2" id="KW-0378">Hydrolase</keyword>
<dbReference type="SMART" id="SM00257">
    <property type="entry name" value="LysM"/>
    <property type="match status" value="1"/>
</dbReference>
<feature type="chain" id="PRO_5044809520" evidence="5">
    <location>
        <begin position="31"/>
        <end position="329"/>
    </location>
</feature>
<keyword evidence="1 5" id="KW-0732">Signal</keyword>
<dbReference type="SUPFAM" id="SSF54106">
    <property type="entry name" value="LysM domain"/>
    <property type="match status" value="1"/>
</dbReference>
<dbReference type="PROSITE" id="PS51782">
    <property type="entry name" value="LYSM"/>
    <property type="match status" value="1"/>
</dbReference>
<feature type="region of interest" description="Disordered" evidence="4">
    <location>
        <begin position="160"/>
        <end position="197"/>
    </location>
</feature>
<comment type="caution">
    <text evidence="8">The sequence shown here is derived from an EMBL/GenBank/DDBJ whole genome shotgun (WGS) entry which is preliminary data.</text>
</comment>
<dbReference type="PROSITE" id="PS50911">
    <property type="entry name" value="CHAP"/>
    <property type="match status" value="1"/>
</dbReference>
<sequence length="329" mass="35367">MKRNDIMKKTITATVSSVAAFLAVNGIADASPAKPVKAQTTINTLDTSHTEAVTANNYSENDIVVVKSGDSLNSIASAHHITVTDIYNFNPGVTELIHPGDLIAVSSKGAALLGTNINGATYTEVSSSNQPQDIAHLVTSTTSYDKQHDLTFDELTHANATTSSQSHVTSGTAGSQSYHNNTQASSYNGQQTSAPAHHNAVTHHRYHYGSTPAPNKYKSVANQGNLYAYGNCTYYVFNRRSELGRSIGSTWGNANNWAYSAKRAGFTVNNTPAVGAIFQTGAGYYGHVGVVERVNSNGSIYVSEMNYNGHFNNVTHRSIYNVSSYKYIH</sequence>
<dbReference type="GO" id="GO:0071555">
    <property type="term" value="P:cell wall organization"/>
    <property type="evidence" value="ECO:0007669"/>
    <property type="project" value="UniProtKB-KW"/>
</dbReference>
<dbReference type="AlphaFoldDB" id="A0ABD4EGX7"/>
<dbReference type="InterPro" id="IPR038765">
    <property type="entry name" value="Papain-like_cys_pep_sf"/>
</dbReference>
<dbReference type="Gene3D" id="3.10.350.10">
    <property type="entry name" value="LysM domain"/>
    <property type="match status" value="1"/>
</dbReference>
<dbReference type="Proteomes" id="UP000070063">
    <property type="component" value="Unassembled WGS sequence"/>
</dbReference>
<evidence type="ECO:0000313" key="8">
    <source>
        <dbReference type="EMBL" id="KXA39063.1"/>
    </source>
</evidence>
<accession>A0ABD4EGX7</accession>
<keyword evidence="3" id="KW-0961">Cell wall biogenesis/degradation</keyword>
<dbReference type="Gene3D" id="3.90.1720.10">
    <property type="entry name" value="endopeptidase domain like (from Nostoc punctiforme)"/>
    <property type="match status" value="1"/>
</dbReference>
<dbReference type="SUPFAM" id="SSF54001">
    <property type="entry name" value="Cysteine proteinases"/>
    <property type="match status" value="1"/>
</dbReference>
<reference evidence="8 9" key="1">
    <citation type="submission" date="2016-01" db="EMBL/GenBank/DDBJ databases">
        <authorList>
            <person name="Mitreva M."/>
            <person name="Pepin K.H."/>
            <person name="Mihindukulasuriya K.A."/>
            <person name="Fulton R."/>
            <person name="Fronick C."/>
            <person name="O'Laughlin M."/>
            <person name="Miner T."/>
            <person name="Herter B."/>
            <person name="Rosa B.A."/>
            <person name="Cordes M."/>
            <person name="Tomlinson C."/>
            <person name="Wollam A."/>
            <person name="Palsikar V.B."/>
            <person name="Mardis E.R."/>
            <person name="Wilson R.K."/>
        </authorList>
    </citation>
    <scope>NUCLEOTIDE SEQUENCE [LARGE SCALE GENOMIC DNA]</scope>
    <source>
        <strain evidence="8 9">MJR7738</strain>
    </source>
</reference>
<dbReference type="Pfam" id="PF05257">
    <property type="entry name" value="CHAP"/>
    <property type="match status" value="1"/>
</dbReference>
<dbReference type="EMBL" id="LRQI01000031">
    <property type="protein sequence ID" value="KXA39063.1"/>
    <property type="molecule type" value="Genomic_DNA"/>
</dbReference>
<evidence type="ECO:0000256" key="5">
    <source>
        <dbReference type="SAM" id="SignalP"/>
    </source>
</evidence>
<feature type="domain" description="Peptidase C51" evidence="6">
    <location>
        <begin position="207"/>
        <end position="329"/>
    </location>
</feature>
<proteinExistence type="predicted"/>
<dbReference type="CDD" id="cd00118">
    <property type="entry name" value="LysM"/>
    <property type="match status" value="1"/>
</dbReference>
<organism evidence="8 9">
    <name type="scientific">Staphylococcus lugdunensis</name>
    <dbReference type="NCBI Taxonomy" id="28035"/>
    <lineage>
        <taxon>Bacteria</taxon>
        <taxon>Bacillati</taxon>
        <taxon>Bacillota</taxon>
        <taxon>Bacilli</taxon>
        <taxon>Bacillales</taxon>
        <taxon>Staphylococcaceae</taxon>
        <taxon>Staphylococcus</taxon>
    </lineage>
</organism>
<dbReference type="InterPro" id="IPR018392">
    <property type="entry name" value="LysM"/>
</dbReference>
<dbReference type="Pfam" id="PF01476">
    <property type="entry name" value="LysM"/>
    <property type="match status" value="1"/>
</dbReference>
<evidence type="ECO:0000259" key="6">
    <source>
        <dbReference type="PROSITE" id="PS50911"/>
    </source>
</evidence>
<feature type="domain" description="LysM" evidence="7">
    <location>
        <begin position="62"/>
        <end position="105"/>
    </location>
</feature>
<evidence type="ECO:0000256" key="4">
    <source>
        <dbReference type="SAM" id="MobiDB-lite"/>
    </source>
</evidence>
<dbReference type="InterPro" id="IPR036779">
    <property type="entry name" value="LysM_dom_sf"/>
</dbReference>
<evidence type="ECO:0000256" key="2">
    <source>
        <dbReference type="ARBA" id="ARBA00022801"/>
    </source>
</evidence>
<gene>
    <name evidence="8" type="ORF">HMPREF3225_00915</name>
</gene>
<dbReference type="GO" id="GO:0016787">
    <property type="term" value="F:hydrolase activity"/>
    <property type="evidence" value="ECO:0007669"/>
    <property type="project" value="UniProtKB-KW"/>
</dbReference>
<dbReference type="InterPro" id="IPR007921">
    <property type="entry name" value="CHAP_dom"/>
</dbReference>
<name>A0ABD4EGX7_STALU</name>
<evidence type="ECO:0000313" key="9">
    <source>
        <dbReference type="Proteomes" id="UP000070063"/>
    </source>
</evidence>
<protein>
    <submittedName>
        <fullName evidence="8">CHAP domain protein</fullName>
    </submittedName>
</protein>